<proteinExistence type="predicted"/>
<evidence type="ECO:0000313" key="3">
    <source>
        <dbReference type="EMBL" id="RZU38915.1"/>
    </source>
</evidence>
<organism evidence="3 4">
    <name type="scientific">Edaphobacter modestus</name>
    <dbReference type="NCBI Taxonomy" id="388466"/>
    <lineage>
        <taxon>Bacteria</taxon>
        <taxon>Pseudomonadati</taxon>
        <taxon>Acidobacteriota</taxon>
        <taxon>Terriglobia</taxon>
        <taxon>Terriglobales</taxon>
        <taxon>Acidobacteriaceae</taxon>
        <taxon>Edaphobacter</taxon>
    </lineage>
</organism>
<evidence type="ECO:0000259" key="2">
    <source>
        <dbReference type="Pfam" id="PF00534"/>
    </source>
</evidence>
<evidence type="ECO:0000313" key="4">
    <source>
        <dbReference type="Proteomes" id="UP000292958"/>
    </source>
</evidence>
<name>A0A4Q7YQ99_9BACT</name>
<accession>A0A4Q7YQ99</accession>
<dbReference type="PANTHER" id="PTHR46401:SF2">
    <property type="entry name" value="GLYCOSYLTRANSFERASE WBBK-RELATED"/>
    <property type="match status" value="1"/>
</dbReference>
<dbReference type="GO" id="GO:0009103">
    <property type="term" value="P:lipopolysaccharide biosynthetic process"/>
    <property type="evidence" value="ECO:0007669"/>
    <property type="project" value="TreeGrafter"/>
</dbReference>
<dbReference type="Proteomes" id="UP000292958">
    <property type="component" value="Unassembled WGS sequence"/>
</dbReference>
<comment type="caution">
    <text evidence="3">The sequence shown here is derived from an EMBL/GenBank/DDBJ whole genome shotgun (WGS) entry which is preliminary data.</text>
</comment>
<keyword evidence="1 3" id="KW-0808">Transferase</keyword>
<dbReference type="EMBL" id="SHKW01000001">
    <property type="protein sequence ID" value="RZU38915.1"/>
    <property type="molecule type" value="Genomic_DNA"/>
</dbReference>
<dbReference type="PANTHER" id="PTHR46401">
    <property type="entry name" value="GLYCOSYLTRANSFERASE WBBK-RELATED"/>
    <property type="match status" value="1"/>
</dbReference>
<dbReference type="InterPro" id="IPR001296">
    <property type="entry name" value="Glyco_trans_1"/>
</dbReference>
<dbReference type="Gene3D" id="3.40.50.2000">
    <property type="entry name" value="Glycogen Phosphorylase B"/>
    <property type="match status" value="2"/>
</dbReference>
<dbReference type="Pfam" id="PF00534">
    <property type="entry name" value="Glycos_transf_1"/>
    <property type="match status" value="1"/>
</dbReference>
<gene>
    <name evidence="3" type="ORF">BDD14_0223</name>
</gene>
<dbReference type="OrthoDB" id="9813214at2"/>
<dbReference type="GO" id="GO:0016757">
    <property type="term" value="F:glycosyltransferase activity"/>
    <property type="evidence" value="ECO:0007669"/>
    <property type="project" value="InterPro"/>
</dbReference>
<dbReference type="AlphaFoldDB" id="A0A4Q7YQ99"/>
<dbReference type="CDD" id="cd03794">
    <property type="entry name" value="GT4_WbuB-like"/>
    <property type="match status" value="1"/>
</dbReference>
<reference evidence="3 4" key="1">
    <citation type="submission" date="2019-02" db="EMBL/GenBank/DDBJ databases">
        <title>Genomic Encyclopedia of Archaeal and Bacterial Type Strains, Phase II (KMG-II): from individual species to whole genera.</title>
        <authorList>
            <person name="Goeker M."/>
        </authorList>
    </citation>
    <scope>NUCLEOTIDE SEQUENCE [LARGE SCALE GENOMIC DNA]</scope>
    <source>
        <strain evidence="3 4">DSM 18101</strain>
    </source>
</reference>
<feature type="domain" description="Glycosyl transferase family 1" evidence="2">
    <location>
        <begin position="210"/>
        <end position="372"/>
    </location>
</feature>
<dbReference type="SUPFAM" id="SSF53756">
    <property type="entry name" value="UDP-Glycosyltransferase/glycogen phosphorylase"/>
    <property type="match status" value="1"/>
</dbReference>
<evidence type="ECO:0000256" key="1">
    <source>
        <dbReference type="ARBA" id="ARBA00022679"/>
    </source>
</evidence>
<protein>
    <submittedName>
        <fullName evidence="3">Glycosyltransferase involved in cell wall biosynthesis</fullName>
    </submittedName>
</protein>
<sequence length="418" mass="47558">MFVTSLRRWIENFGKHARSRVIDGKTYRIVHLTSAHPALDGRIFHKECRSLARAGYEVMQVGNYDLNGIVDGVRLRGLGSSKDRFQRFTSRLFSICREAFRVDGDLYHVHDPDLLLVGLVLRAAGRRVVYDIHEDLPTKILLKMYLPKLIRKPLRWIVKRMEDAAAGFMSGLITATPALKDRFIIVHRNIVTVNNYPILEDFSRPANVDWNSRHQTVTYFGGISEARGIREMLTAMDLLPRTLDVKLELAGWFYVKALLTDLATTPQWQHVNWHGELDRNGLTLLLSRVLAGLVILHPEKTFITSQPTKLFEYMAAGIPVIVSDFPLWRSIIQEASCGLIVNPFDTQAIAAAIEYLVSNPREAETMGQRGRRAVEKRFNWANEEQTLLSFYSSLLPNRRVLDAVVLVAWVLDAVVLVA</sequence>
<keyword evidence="4" id="KW-1185">Reference proteome</keyword>